<evidence type="ECO:0000313" key="2">
    <source>
        <dbReference type="Proteomes" id="UP001358417"/>
    </source>
</evidence>
<name>A0AAV9NDT8_9EURO</name>
<organism evidence="1 2">
    <name type="scientific">Exophiala bonariae</name>
    <dbReference type="NCBI Taxonomy" id="1690606"/>
    <lineage>
        <taxon>Eukaryota</taxon>
        <taxon>Fungi</taxon>
        <taxon>Dikarya</taxon>
        <taxon>Ascomycota</taxon>
        <taxon>Pezizomycotina</taxon>
        <taxon>Eurotiomycetes</taxon>
        <taxon>Chaetothyriomycetidae</taxon>
        <taxon>Chaetothyriales</taxon>
        <taxon>Herpotrichiellaceae</taxon>
        <taxon>Exophiala</taxon>
    </lineage>
</organism>
<sequence length="319" mass="35641">MQMLISKPENWALDSTIFGIVVAGIAEGRIGDLAVARKHSNAAIALLNLRGGLRAIQDMQFPTGMIILYAYVTLGGTQLFSNSTRLGTASDTLKCRLQIFQKWNREIRTNCSTGSRKPTATAPTCENSMRKDPCIPGSLWYFGTSSVLRPYVESSFVDRASSQIRPYLAVLYAINSMLWALQDNEEAAIEFMDRVVHQIELSHPSSKDTNTSTTTSIAGLTVMALLFVLASEATNLGHWKSSEDAAFRSWEIIEFVELVMLASHQSRKRIVASMASWLITDLHNPDGLLLIEDSDFDAMEDEVEIRYFTDNRWLRDNTT</sequence>
<accession>A0AAV9NDT8</accession>
<dbReference type="RefSeq" id="XP_064706394.1">
    <property type="nucleotide sequence ID" value="XM_064846169.1"/>
</dbReference>
<proteinExistence type="predicted"/>
<dbReference type="GeneID" id="89970767"/>
<evidence type="ECO:0008006" key="3">
    <source>
        <dbReference type="Google" id="ProtNLM"/>
    </source>
</evidence>
<dbReference type="EMBL" id="JAVRRD010000013">
    <property type="protein sequence ID" value="KAK5052694.1"/>
    <property type="molecule type" value="Genomic_DNA"/>
</dbReference>
<evidence type="ECO:0000313" key="1">
    <source>
        <dbReference type="EMBL" id="KAK5052694.1"/>
    </source>
</evidence>
<dbReference type="Proteomes" id="UP001358417">
    <property type="component" value="Unassembled WGS sequence"/>
</dbReference>
<reference evidence="1 2" key="1">
    <citation type="submission" date="2023-08" db="EMBL/GenBank/DDBJ databases">
        <title>Black Yeasts Isolated from many extreme environments.</title>
        <authorList>
            <person name="Coleine C."/>
            <person name="Stajich J.E."/>
            <person name="Selbmann L."/>
        </authorList>
    </citation>
    <scope>NUCLEOTIDE SEQUENCE [LARGE SCALE GENOMIC DNA]</scope>
    <source>
        <strain evidence="1 2">CCFEE 5792</strain>
    </source>
</reference>
<keyword evidence="2" id="KW-1185">Reference proteome</keyword>
<protein>
    <recommendedName>
        <fullName evidence="3">Transcription factor domain-containing protein</fullName>
    </recommendedName>
</protein>
<comment type="caution">
    <text evidence="1">The sequence shown here is derived from an EMBL/GenBank/DDBJ whole genome shotgun (WGS) entry which is preliminary data.</text>
</comment>
<gene>
    <name evidence="1" type="ORF">LTR84_002560</name>
</gene>
<dbReference type="AlphaFoldDB" id="A0AAV9NDT8"/>